<evidence type="ECO:0000256" key="3">
    <source>
        <dbReference type="ARBA" id="ARBA00022692"/>
    </source>
</evidence>
<organism evidence="7 8">
    <name type="scientific">Sporolactobacillus inulinus</name>
    <dbReference type="NCBI Taxonomy" id="2078"/>
    <lineage>
        <taxon>Bacteria</taxon>
        <taxon>Bacillati</taxon>
        <taxon>Bacillota</taxon>
        <taxon>Bacilli</taxon>
        <taxon>Bacillales</taxon>
        <taxon>Sporolactobacillaceae</taxon>
        <taxon>Sporolactobacillus</taxon>
    </lineage>
</organism>
<dbReference type="AlphaFoldDB" id="A0A4Y1ZER1"/>
<protein>
    <recommendedName>
        <fullName evidence="9">Polysaccharide biosynthesis protein C-terminal domain-containing protein</fullName>
    </recommendedName>
</protein>
<evidence type="ECO:0000256" key="6">
    <source>
        <dbReference type="SAM" id="Phobius"/>
    </source>
</evidence>
<keyword evidence="2" id="KW-1003">Cell membrane</keyword>
<evidence type="ECO:0000256" key="2">
    <source>
        <dbReference type="ARBA" id="ARBA00022475"/>
    </source>
</evidence>
<keyword evidence="5 6" id="KW-0472">Membrane</keyword>
<dbReference type="EMBL" id="BEXB01000026">
    <property type="protein sequence ID" value="GAY77451.1"/>
    <property type="molecule type" value="Genomic_DNA"/>
</dbReference>
<evidence type="ECO:0000256" key="1">
    <source>
        <dbReference type="ARBA" id="ARBA00004651"/>
    </source>
</evidence>
<feature type="transmembrane region" description="Helical" evidence="6">
    <location>
        <begin position="217"/>
        <end position="235"/>
    </location>
</feature>
<dbReference type="PANTHER" id="PTHR30250:SF11">
    <property type="entry name" value="O-ANTIGEN TRANSPORTER-RELATED"/>
    <property type="match status" value="1"/>
</dbReference>
<feature type="transmembrane region" description="Helical" evidence="6">
    <location>
        <begin position="52"/>
        <end position="78"/>
    </location>
</feature>
<evidence type="ECO:0000313" key="7">
    <source>
        <dbReference type="EMBL" id="GAY77451.1"/>
    </source>
</evidence>
<feature type="transmembrane region" description="Helical" evidence="6">
    <location>
        <begin position="125"/>
        <end position="144"/>
    </location>
</feature>
<dbReference type="InterPro" id="IPR050833">
    <property type="entry name" value="Poly_Biosynth_Transport"/>
</dbReference>
<evidence type="ECO:0008006" key="9">
    <source>
        <dbReference type="Google" id="ProtNLM"/>
    </source>
</evidence>
<dbReference type="GO" id="GO:0005886">
    <property type="term" value="C:plasma membrane"/>
    <property type="evidence" value="ECO:0007669"/>
    <property type="project" value="UniProtKB-SubCell"/>
</dbReference>
<accession>A0A4Y1ZER1</accession>
<feature type="transmembrane region" description="Helical" evidence="6">
    <location>
        <begin position="186"/>
        <end position="205"/>
    </location>
</feature>
<sequence length="280" mass="31151">MFRIGHFRPNRALLRRMLLFGLPLVVAASASALLNSAGQLSLRTWSSFYDVGMFAAALKVAAVLSVVQTAFTSFWVPTAYRWHAEGKSIAAFRMVSSGVLLFMSAFYFVVLLFKEPLMRFLSPDYVPAAGLIGLLCLQPVLYTLSETTTLGIVFSRKSYLNLWVSFLSLLPCLLINVLAVPKLGTLGAGLATGVSYVLFFIARSWFSAKNWRGFPLYRHYAVIAVLFAAAVLNSMHLPFMVLANLGMLLLVIFMQRQAIVLFYQKFRATKRENDSSAFPS</sequence>
<comment type="caution">
    <text evidence="7">The sequence shown here is derived from an EMBL/GenBank/DDBJ whole genome shotgun (WGS) entry which is preliminary data.</text>
</comment>
<feature type="transmembrane region" description="Helical" evidence="6">
    <location>
        <begin position="160"/>
        <end position="180"/>
    </location>
</feature>
<evidence type="ECO:0000256" key="4">
    <source>
        <dbReference type="ARBA" id="ARBA00022989"/>
    </source>
</evidence>
<feature type="transmembrane region" description="Helical" evidence="6">
    <location>
        <begin position="90"/>
        <end position="113"/>
    </location>
</feature>
<reference evidence="7 8" key="1">
    <citation type="submission" date="2017-11" db="EMBL/GenBank/DDBJ databases">
        <title>Draft Genome Sequence of Sporolactobacillus inulinus NBRC 111894 Isolated from Koso, a Japanese Sugar-Vegetable Fermented Beverage.</title>
        <authorList>
            <person name="Chiou T.Y."/>
            <person name="Oshima K."/>
            <person name="Suda W."/>
            <person name="Hattori M."/>
            <person name="Takahashi T."/>
        </authorList>
    </citation>
    <scope>NUCLEOTIDE SEQUENCE [LARGE SCALE GENOMIC DNA]</scope>
    <source>
        <strain evidence="7 8">NBRC111894</strain>
    </source>
</reference>
<dbReference type="PANTHER" id="PTHR30250">
    <property type="entry name" value="PST FAMILY PREDICTED COLANIC ACID TRANSPORTER"/>
    <property type="match status" value="1"/>
</dbReference>
<evidence type="ECO:0000313" key="8">
    <source>
        <dbReference type="Proteomes" id="UP000319716"/>
    </source>
</evidence>
<gene>
    <name evidence="7" type="ORF">NBRC111894_3005</name>
</gene>
<feature type="transmembrane region" description="Helical" evidence="6">
    <location>
        <begin position="241"/>
        <end position="263"/>
    </location>
</feature>
<comment type="subcellular location">
    <subcellularLocation>
        <location evidence="1">Cell membrane</location>
        <topology evidence="1">Multi-pass membrane protein</topology>
    </subcellularLocation>
</comment>
<name>A0A4Y1ZER1_9BACL</name>
<keyword evidence="4 6" id="KW-1133">Transmembrane helix</keyword>
<dbReference type="Proteomes" id="UP000319716">
    <property type="component" value="Unassembled WGS sequence"/>
</dbReference>
<dbReference type="RefSeq" id="WP_262393000.1">
    <property type="nucleotide sequence ID" value="NZ_BEXB01000026.1"/>
</dbReference>
<proteinExistence type="predicted"/>
<keyword evidence="3 6" id="KW-0812">Transmembrane</keyword>
<evidence type="ECO:0000256" key="5">
    <source>
        <dbReference type="ARBA" id="ARBA00023136"/>
    </source>
</evidence>